<comment type="caution">
    <text evidence="3">The sequence shown here is derived from an EMBL/GenBank/DDBJ whole genome shotgun (WGS) entry which is preliminary data.</text>
</comment>
<feature type="compositionally biased region" description="Basic residues" evidence="1">
    <location>
        <begin position="676"/>
        <end position="687"/>
    </location>
</feature>
<dbReference type="EMBL" id="ACOU01000002">
    <property type="protein sequence ID" value="EKX73857.1"/>
    <property type="molecule type" value="Genomic_DNA"/>
</dbReference>
<feature type="compositionally biased region" description="Basic and acidic residues" evidence="1">
    <location>
        <begin position="642"/>
        <end position="653"/>
    </location>
</feature>
<protein>
    <recommendedName>
        <fullName evidence="5">Signal peptide-containing protein</fullName>
    </recommendedName>
</protein>
<gene>
    <name evidence="3" type="ORF">BEWA_038950</name>
</gene>
<feature type="compositionally biased region" description="Basic and acidic residues" evidence="1">
    <location>
        <begin position="701"/>
        <end position="724"/>
    </location>
</feature>
<accession>L1LEK2</accession>
<keyword evidence="4" id="KW-1185">Reference proteome</keyword>
<evidence type="ECO:0000256" key="2">
    <source>
        <dbReference type="SAM" id="SignalP"/>
    </source>
</evidence>
<feature type="chain" id="PRO_5003952467" description="Signal peptide-containing protein" evidence="2">
    <location>
        <begin position="19"/>
        <end position="772"/>
    </location>
</feature>
<feature type="compositionally biased region" description="Acidic residues" evidence="1">
    <location>
        <begin position="614"/>
        <end position="623"/>
    </location>
</feature>
<dbReference type="GeneID" id="15803221"/>
<organism evidence="3 4">
    <name type="scientific">Theileria equi strain WA</name>
    <dbReference type="NCBI Taxonomy" id="1537102"/>
    <lineage>
        <taxon>Eukaryota</taxon>
        <taxon>Sar</taxon>
        <taxon>Alveolata</taxon>
        <taxon>Apicomplexa</taxon>
        <taxon>Aconoidasida</taxon>
        <taxon>Piroplasmida</taxon>
        <taxon>Theileriidae</taxon>
        <taxon>Theileria</taxon>
    </lineage>
</organism>
<feature type="signal peptide" evidence="2">
    <location>
        <begin position="1"/>
        <end position="18"/>
    </location>
</feature>
<name>L1LEK2_THEEQ</name>
<feature type="compositionally biased region" description="Basic and acidic residues" evidence="1">
    <location>
        <begin position="624"/>
        <end position="634"/>
    </location>
</feature>
<dbReference type="RefSeq" id="XP_004833309.1">
    <property type="nucleotide sequence ID" value="XM_004833252.1"/>
</dbReference>
<evidence type="ECO:0000313" key="3">
    <source>
        <dbReference type="EMBL" id="EKX73857.1"/>
    </source>
</evidence>
<sequence>MMLWIPIALALCVRTSLASTMKPLNIVLEIDRKSRYLQGSTNIELQVFDVAELDYFINMHYLKKTINRKVHPVPFLITKWTYEKKTVKVDTSAFHGHNLKSVRVCIRKGAKRPAVLEVEVMNDQNGAGGPFFYLVATKELEYERADISKYNMEGAKLTYHQILDLMDDVIYTFNDALLLNIDNKENYGTATKRCTVTHKPNYPASGYDEYQHDVSPHSFVPEVVRNGVNVVKCGELPKNVTSASVYWSLGYPVMFRVKSTEGYTYYAKIGNLWQKRTFGQYNEPEYSKKLAEELDNINSQNNYITIDIAKNTEAPYKSGAKSVNVKKTAGKLNADPPYGFHKFTHTLQGKFNVARFVDGGAQLKFYSKHSGFMVVDGVDVYFSELQTQHIPVLICVRGSRVGGNSDKACLSLAGNKIWADYTFNKKTLKNQLEDILYNSTTRRTLDISKKAEYGKPSSMVSVNTFNSNPFTVYVHEFHMPSIVSSLVNNGKELSGMTDINDYVVRAKVYFLEGTPRYIFLHNFSSLLFCSGDRLGKWTVDKRITDFSHANVSAIEKENASYFDPTKFKTEESYQGLTGVRGAKGSVYEANNHTLGGAKPGWVESAEEYLNMTSQDEETEEDTTEDNHVVSDSERVANTPTGKRPEQGPRHESTTDVVARSHNPQMSHGDAESKNTSKNKKPKNKGSKHLTTSMAPQVGEESELKANQEGESDAEKKETEDIENKDLHKRDVEELMNFAGFSIFDLFSLSSGFHSGSTGVLLCNALLYAFLYF</sequence>
<reference evidence="3 4" key="1">
    <citation type="journal article" date="2012" name="BMC Genomics">
        <title>Comparative genomic analysis and phylogenetic position of Theileria equi.</title>
        <authorList>
            <person name="Kappmeyer L.S."/>
            <person name="Thiagarajan M."/>
            <person name="Herndon D.R."/>
            <person name="Ramsay J.D."/>
            <person name="Caler E."/>
            <person name="Djikeng A."/>
            <person name="Gillespie J.J."/>
            <person name="Lau A.O."/>
            <person name="Roalson E.H."/>
            <person name="Silva J.C."/>
            <person name="Silva M.G."/>
            <person name="Suarez C.E."/>
            <person name="Ueti M.W."/>
            <person name="Nene V.M."/>
            <person name="Mealey R.H."/>
            <person name="Knowles D.P."/>
            <person name="Brayton K.A."/>
        </authorList>
    </citation>
    <scope>NUCLEOTIDE SEQUENCE [LARGE SCALE GENOMIC DNA]</scope>
    <source>
        <strain evidence="3 4">WA</strain>
    </source>
</reference>
<keyword evidence="2" id="KW-0732">Signal</keyword>
<evidence type="ECO:0000313" key="4">
    <source>
        <dbReference type="Proteomes" id="UP000031512"/>
    </source>
</evidence>
<feature type="region of interest" description="Disordered" evidence="1">
    <location>
        <begin position="612"/>
        <end position="724"/>
    </location>
</feature>
<dbReference type="KEGG" id="beq:BEWA_038950"/>
<dbReference type="AlphaFoldDB" id="L1LEK2"/>
<dbReference type="VEuPathDB" id="PiroplasmaDB:BEWA_038950"/>
<evidence type="ECO:0008006" key="5">
    <source>
        <dbReference type="Google" id="ProtNLM"/>
    </source>
</evidence>
<dbReference type="Proteomes" id="UP000031512">
    <property type="component" value="Unassembled WGS sequence"/>
</dbReference>
<evidence type="ECO:0000256" key="1">
    <source>
        <dbReference type="SAM" id="MobiDB-lite"/>
    </source>
</evidence>
<proteinExistence type="predicted"/>